<dbReference type="InterPro" id="IPR011876">
    <property type="entry name" value="IsopentenylPP_isomerase_typ1"/>
</dbReference>
<keyword evidence="4 10" id="KW-0963">Cytoplasm</keyword>
<comment type="similarity">
    <text evidence="2 10">Belongs to the IPP isomerase type 1 family.</text>
</comment>
<dbReference type="RefSeq" id="WP_040272413.1">
    <property type="nucleotide sequence ID" value="NZ_CP023714.1"/>
</dbReference>
<dbReference type="InterPro" id="IPR000086">
    <property type="entry name" value="NUDIX_hydrolase_dom"/>
</dbReference>
<evidence type="ECO:0000256" key="7">
    <source>
        <dbReference type="ARBA" id="ARBA00023211"/>
    </source>
</evidence>
<feature type="binding site" evidence="10">
    <location>
        <position position="30"/>
    </location>
    <ligand>
        <name>Mn(2+)</name>
        <dbReference type="ChEBI" id="CHEBI:29035"/>
    </ligand>
</feature>
<comment type="cofactor">
    <cofactor evidence="10">
        <name>Mn(2+)</name>
        <dbReference type="ChEBI" id="CHEBI:29035"/>
    </cofactor>
    <text evidence="10">Binds 1 Mn(2+) ion per subunit.</text>
</comment>
<dbReference type="InterPro" id="IPR056375">
    <property type="entry name" value="Idi_bact"/>
</dbReference>
<dbReference type="GO" id="GO:0050992">
    <property type="term" value="P:dimethylallyl diphosphate biosynthetic process"/>
    <property type="evidence" value="ECO:0007669"/>
    <property type="project" value="UniProtKB-UniRule"/>
</dbReference>
<comment type="function">
    <text evidence="10">Catalyzes the 1,3-allylic rearrangement of the homoallylic substrate isopentenyl (IPP) to its highly electrophilic allylic isomer, dimethylallyl diphosphate (DMAPP).</text>
</comment>
<dbReference type="eggNOG" id="COG1443">
    <property type="taxonomic scope" value="Bacteria"/>
</dbReference>
<dbReference type="NCBIfam" id="TIGR02150">
    <property type="entry name" value="IPP_isom_1"/>
    <property type="match status" value="1"/>
</dbReference>
<comment type="catalytic activity">
    <reaction evidence="10">
        <text>isopentenyl diphosphate = dimethylallyl diphosphate</text>
        <dbReference type="Rhea" id="RHEA:23284"/>
        <dbReference type="ChEBI" id="CHEBI:57623"/>
        <dbReference type="ChEBI" id="CHEBI:128769"/>
        <dbReference type="EC" id="5.3.3.2"/>
    </reaction>
</comment>
<comment type="subcellular location">
    <subcellularLocation>
        <location evidence="10">Cytoplasm</location>
    </subcellularLocation>
</comment>
<dbReference type="Gene3D" id="3.90.79.10">
    <property type="entry name" value="Nucleoside Triphosphate Pyrophosphohydrolase"/>
    <property type="match status" value="1"/>
</dbReference>
<dbReference type="InterPro" id="IPR015797">
    <property type="entry name" value="NUDIX_hydrolase-like_dom_sf"/>
</dbReference>
<evidence type="ECO:0000313" key="12">
    <source>
        <dbReference type="Proteomes" id="UP000042997"/>
    </source>
</evidence>
<evidence type="ECO:0000256" key="1">
    <source>
        <dbReference type="ARBA" id="ARBA00004826"/>
    </source>
</evidence>
<feature type="binding site" evidence="10">
    <location>
        <position position="85"/>
    </location>
    <ligand>
        <name>Mg(2+)</name>
        <dbReference type="ChEBI" id="CHEBI:18420"/>
    </ligand>
</feature>
<keyword evidence="9 10" id="KW-0413">Isomerase</keyword>
<dbReference type="EC" id="5.3.3.2" evidence="3 10"/>
<name>A0A098BM30_9NOCA</name>
<dbReference type="SUPFAM" id="SSF55811">
    <property type="entry name" value="Nudix"/>
    <property type="match status" value="1"/>
</dbReference>
<evidence type="ECO:0000256" key="8">
    <source>
        <dbReference type="ARBA" id="ARBA00023229"/>
    </source>
</evidence>
<dbReference type="NCBIfam" id="NF002995">
    <property type="entry name" value="PRK03759.1"/>
    <property type="match status" value="1"/>
</dbReference>
<proteinExistence type="inferred from homology"/>
<feature type="active site" evidence="10">
    <location>
        <position position="114"/>
    </location>
</feature>
<dbReference type="Pfam" id="PF00293">
    <property type="entry name" value="NUDIX"/>
    <property type="match status" value="1"/>
</dbReference>
<dbReference type="PIRSF" id="PIRSF018427">
    <property type="entry name" value="Isopntndiph_ism"/>
    <property type="match status" value="1"/>
</dbReference>
<evidence type="ECO:0000313" key="11">
    <source>
        <dbReference type="EMBL" id="CDZ89280.1"/>
    </source>
</evidence>
<dbReference type="GO" id="GO:0009240">
    <property type="term" value="P:isopentenyl diphosphate biosynthetic process"/>
    <property type="evidence" value="ECO:0007669"/>
    <property type="project" value="TreeGrafter"/>
</dbReference>
<dbReference type="UniPathway" id="UPA00059">
    <property type="reaction ID" value="UER00104"/>
</dbReference>
<feature type="binding site" evidence="10">
    <location>
        <position position="67"/>
    </location>
    <ligand>
        <name>Mn(2+)</name>
        <dbReference type="ChEBI" id="CHEBI:29035"/>
    </ligand>
</feature>
<keyword evidence="8 10" id="KW-0414">Isoprene biosynthesis</keyword>
<organism evidence="11 12">
    <name type="scientific">Rhodococcus ruber</name>
    <dbReference type="NCBI Taxonomy" id="1830"/>
    <lineage>
        <taxon>Bacteria</taxon>
        <taxon>Bacillati</taxon>
        <taxon>Actinomycetota</taxon>
        <taxon>Actinomycetes</taxon>
        <taxon>Mycobacteriales</taxon>
        <taxon>Nocardiaceae</taxon>
        <taxon>Rhodococcus</taxon>
    </lineage>
</organism>
<dbReference type="GO" id="GO:0005737">
    <property type="term" value="C:cytoplasm"/>
    <property type="evidence" value="ECO:0007669"/>
    <property type="project" value="UniProtKB-SubCell"/>
</dbReference>
<comment type="pathway">
    <text evidence="1 10">Isoprenoid biosynthesis; dimethylallyl diphosphate biosynthesis; dimethylallyl diphosphate from isopentenyl diphosphate: step 1/1.</text>
</comment>
<dbReference type="AlphaFoldDB" id="A0A098BM30"/>
<comment type="cofactor">
    <cofactor evidence="10">
        <name>Mg(2+)</name>
        <dbReference type="ChEBI" id="CHEBI:18420"/>
    </cofactor>
    <text evidence="10">Binds 1 Mg(2+) ion per subunit. The magnesium ion binds only when substrate is bound.</text>
</comment>
<dbReference type="GO" id="GO:0004452">
    <property type="term" value="F:isopentenyl-diphosphate delta-isomerase activity"/>
    <property type="evidence" value="ECO:0007669"/>
    <property type="project" value="UniProtKB-UniRule"/>
</dbReference>
<accession>A0A098BM30</accession>
<evidence type="ECO:0000256" key="10">
    <source>
        <dbReference type="HAMAP-Rule" id="MF_00202"/>
    </source>
</evidence>
<dbReference type="Proteomes" id="UP000042997">
    <property type="component" value="Unassembled WGS sequence"/>
</dbReference>
<evidence type="ECO:0000256" key="6">
    <source>
        <dbReference type="ARBA" id="ARBA00022842"/>
    </source>
</evidence>
<evidence type="ECO:0000256" key="9">
    <source>
        <dbReference type="ARBA" id="ARBA00023235"/>
    </source>
</evidence>
<evidence type="ECO:0000256" key="4">
    <source>
        <dbReference type="ARBA" id="ARBA00022490"/>
    </source>
</evidence>
<evidence type="ECO:0000256" key="5">
    <source>
        <dbReference type="ARBA" id="ARBA00022723"/>
    </source>
</evidence>
<reference evidence="11 12" key="1">
    <citation type="journal article" date="2014" name="Genome Announc.">
        <title>Draft Genome Sequence of Propane- and Butane-Oxidizing Actinobacterium Rhodococcus ruber IEGM 231.</title>
        <authorList>
            <person name="Ivshina I.B."/>
            <person name="Kuyukina M.S."/>
            <person name="Krivoruchko A.V."/>
            <person name="Barbe V."/>
            <person name="Fischer C."/>
        </authorList>
    </citation>
    <scope>NUCLEOTIDE SEQUENCE [LARGE SCALE GENOMIC DNA]</scope>
</reference>
<gene>
    <name evidence="10 11" type="primary">idi</name>
    <name evidence="11" type="ORF">RHRU231_470128</name>
</gene>
<keyword evidence="6 10" id="KW-0460">Magnesium</keyword>
<sequence length="173" mass="18918">MTLVVLVDRDGREVGTAEKVAAHRPPAPLHRAFSAFLLDADGNVLLQRRSLDKYHFAGLWANSCCGHPLPGESVLEAAARRSWEELGVHPSGLREVASVVYSAHDPGSSLMEHEFDHVVVGRVHTAPRPVPSEVAEVRFQSLTEVVRDVEQSPQVFAPWMPHVLGAVLPSLAR</sequence>
<feature type="binding site" evidence="10">
    <location>
        <position position="114"/>
    </location>
    <ligand>
        <name>Mn(2+)</name>
        <dbReference type="ChEBI" id="CHEBI:29035"/>
    </ligand>
</feature>
<protein>
    <recommendedName>
        <fullName evidence="3 10">Isopentenyl-diphosphate Delta-isomerase</fullName>
        <shortName evidence="10">IPP isomerase</shortName>
        <ecNumber evidence="3 10">5.3.3.2</ecNumber>
    </recommendedName>
    <alternativeName>
        <fullName evidence="10">IPP:DMAPP isomerase</fullName>
    </alternativeName>
    <alternativeName>
        <fullName evidence="10">Isopentenyl pyrophosphate isomerase</fullName>
    </alternativeName>
</protein>
<feature type="binding site" evidence="10">
    <location>
        <position position="23"/>
    </location>
    <ligand>
        <name>Mn(2+)</name>
        <dbReference type="ChEBI" id="CHEBI:29035"/>
    </ligand>
</feature>
<dbReference type="GeneID" id="66836820"/>
<evidence type="ECO:0000256" key="3">
    <source>
        <dbReference type="ARBA" id="ARBA00012057"/>
    </source>
</evidence>
<dbReference type="EMBL" id="CCSD01000058">
    <property type="protein sequence ID" value="CDZ89280.1"/>
    <property type="molecule type" value="Genomic_DNA"/>
</dbReference>
<keyword evidence="7 10" id="KW-0464">Manganese</keyword>
<feature type="active site" evidence="10">
    <location>
        <position position="65"/>
    </location>
</feature>
<dbReference type="CDD" id="cd02885">
    <property type="entry name" value="NUDIX_IPP_Isomerase"/>
    <property type="match status" value="1"/>
</dbReference>
<dbReference type="GO" id="GO:0046872">
    <property type="term" value="F:metal ion binding"/>
    <property type="evidence" value="ECO:0007669"/>
    <property type="project" value="UniProtKB-KW"/>
</dbReference>
<feature type="binding site" evidence="10">
    <location>
        <position position="112"/>
    </location>
    <ligand>
        <name>Mn(2+)</name>
        <dbReference type="ChEBI" id="CHEBI:29035"/>
    </ligand>
</feature>
<keyword evidence="5 10" id="KW-0479">Metal-binding</keyword>
<dbReference type="HAMAP" id="MF_00202">
    <property type="entry name" value="Idi"/>
    <property type="match status" value="1"/>
</dbReference>
<evidence type="ECO:0000256" key="2">
    <source>
        <dbReference type="ARBA" id="ARBA00007579"/>
    </source>
</evidence>
<dbReference type="PANTHER" id="PTHR10885:SF0">
    <property type="entry name" value="ISOPENTENYL-DIPHOSPHATE DELTA-ISOMERASE"/>
    <property type="match status" value="1"/>
</dbReference>
<dbReference type="PANTHER" id="PTHR10885">
    <property type="entry name" value="ISOPENTENYL-DIPHOSPHATE DELTA-ISOMERASE"/>
    <property type="match status" value="1"/>
</dbReference>
<dbReference type="PROSITE" id="PS51462">
    <property type="entry name" value="NUDIX"/>
    <property type="match status" value="1"/>
</dbReference>